<dbReference type="Proteomes" id="UP001295469">
    <property type="component" value="Chromosome C08"/>
</dbReference>
<dbReference type="AlphaFoldDB" id="A0A816U3N8"/>
<reference evidence="2" key="1">
    <citation type="submission" date="2021-01" db="EMBL/GenBank/DDBJ databases">
        <authorList>
            <consortium name="Genoscope - CEA"/>
            <person name="William W."/>
        </authorList>
    </citation>
    <scope>NUCLEOTIDE SEQUENCE</scope>
</reference>
<feature type="non-terminal residue" evidence="2">
    <location>
        <position position="40"/>
    </location>
</feature>
<organism evidence="2">
    <name type="scientific">Brassica napus</name>
    <name type="common">Rape</name>
    <dbReference type="NCBI Taxonomy" id="3708"/>
    <lineage>
        <taxon>Eukaryota</taxon>
        <taxon>Viridiplantae</taxon>
        <taxon>Streptophyta</taxon>
        <taxon>Embryophyta</taxon>
        <taxon>Tracheophyta</taxon>
        <taxon>Spermatophyta</taxon>
        <taxon>Magnoliopsida</taxon>
        <taxon>eudicotyledons</taxon>
        <taxon>Gunneridae</taxon>
        <taxon>Pentapetalae</taxon>
        <taxon>rosids</taxon>
        <taxon>malvids</taxon>
        <taxon>Brassicales</taxon>
        <taxon>Brassicaceae</taxon>
        <taxon>Brassiceae</taxon>
        <taxon>Brassica</taxon>
    </lineage>
</organism>
<evidence type="ECO:0000256" key="1">
    <source>
        <dbReference type="SAM" id="MobiDB-lite"/>
    </source>
</evidence>
<accession>A0A816U3N8</accession>
<feature type="region of interest" description="Disordered" evidence="1">
    <location>
        <begin position="1"/>
        <end position="40"/>
    </location>
</feature>
<gene>
    <name evidence="2" type="ORF">DARMORV10_C08P01310.1</name>
</gene>
<protein>
    <submittedName>
        <fullName evidence="2">(rape) hypothetical protein</fullName>
    </submittedName>
</protein>
<proteinExistence type="predicted"/>
<name>A0A816U3N8_BRANA</name>
<dbReference type="EMBL" id="HG994372">
    <property type="protein sequence ID" value="CAF2105296.1"/>
    <property type="molecule type" value="Genomic_DNA"/>
</dbReference>
<evidence type="ECO:0000313" key="2">
    <source>
        <dbReference type="EMBL" id="CAF2105296.1"/>
    </source>
</evidence>
<sequence length="40" mass="4294">MSHHPTQTGEMLGERGTICEPLSPREDLVNGGSKLPTCTL</sequence>